<keyword evidence="1" id="KW-0812">Transmembrane</keyword>
<gene>
    <name evidence="2" type="ORF">C1H84_16765</name>
</gene>
<protein>
    <submittedName>
        <fullName evidence="2">Uncharacterized protein</fullName>
    </submittedName>
</protein>
<dbReference type="AlphaFoldDB" id="A0A365YA34"/>
<sequence>MNRNKKVSLAGKLHLVISLLCMPVALGAAVARHYEMISRLSMWSIFLACMLVSRIEFKKFQKALVHHPAADGE</sequence>
<keyword evidence="3" id="KW-1185">Reference proteome</keyword>
<comment type="caution">
    <text evidence="2">The sequence shown here is derived from an EMBL/GenBank/DDBJ whole genome shotgun (WGS) entry which is preliminary data.</text>
</comment>
<keyword evidence="1" id="KW-1133">Transmembrane helix</keyword>
<feature type="transmembrane region" description="Helical" evidence="1">
    <location>
        <begin position="41"/>
        <end position="57"/>
    </location>
</feature>
<organism evidence="2 3">
    <name type="scientific">Glutamicibacter soli</name>
    <dbReference type="NCBI Taxonomy" id="453836"/>
    <lineage>
        <taxon>Bacteria</taxon>
        <taxon>Bacillati</taxon>
        <taxon>Actinomycetota</taxon>
        <taxon>Actinomycetes</taxon>
        <taxon>Micrococcales</taxon>
        <taxon>Micrococcaceae</taxon>
        <taxon>Glutamicibacter</taxon>
    </lineage>
</organism>
<evidence type="ECO:0000256" key="1">
    <source>
        <dbReference type="SAM" id="Phobius"/>
    </source>
</evidence>
<evidence type="ECO:0000313" key="3">
    <source>
        <dbReference type="Proteomes" id="UP000252167"/>
    </source>
</evidence>
<dbReference type="EMBL" id="POAF01000011">
    <property type="protein sequence ID" value="RBL98892.1"/>
    <property type="molecule type" value="Genomic_DNA"/>
</dbReference>
<evidence type="ECO:0000313" key="2">
    <source>
        <dbReference type="EMBL" id="RBL98892.1"/>
    </source>
</evidence>
<accession>A0A365YA34</accession>
<dbReference type="Proteomes" id="UP000252167">
    <property type="component" value="Unassembled WGS sequence"/>
</dbReference>
<keyword evidence="1" id="KW-0472">Membrane</keyword>
<reference evidence="2 3" key="1">
    <citation type="submission" date="2018-01" db="EMBL/GenBank/DDBJ databases">
        <title>Glutamicibacter soli strain NHPC-3 Whole genome sequence and assembly.</title>
        <authorList>
            <person name="Choudhury P."/>
            <person name="Gupta D."/>
            <person name="Sengupta K."/>
            <person name="Jawed A."/>
            <person name="Sultana N."/>
            <person name="Saha P."/>
        </authorList>
    </citation>
    <scope>NUCLEOTIDE SEQUENCE [LARGE SCALE GENOMIC DNA]</scope>
    <source>
        <strain evidence="2 3">NHPC-3</strain>
    </source>
</reference>
<dbReference type="RefSeq" id="WP_113608044.1">
    <property type="nucleotide sequence ID" value="NZ_POAF01000011.1"/>
</dbReference>
<name>A0A365YA34_9MICC</name>
<proteinExistence type="predicted"/>